<feature type="compositionally biased region" description="Polar residues" evidence="1">
    <location>
        <begin position="40"/>
        <end position="59"/>
    </location>
</feature>
<dbReference type="VEuPathDB" id="FungiDB:RhiirA1_485277"/>
<comment type="caution">
    <text evidence="3">The sequence shown here is derived from an EMBL/GenBank/DDBJ whole genome shotgun (WGS) entry which is preliminary data.</text>
</comment>
<feature type="compositionally biased region" description="Low complexity" evidence="1">
    <location>
        <begin position="23"/>
        <end position="39"/>
    </location>
</feature>
<name>A0A2N0QIE0_9GLOM</name>
<evidence type="ECO:0000313" key="4">
    <source>
        <dbReference type="Proteomes" id="UP000232688"/>
    </source>
</evidence>
<feature type="compositionally biased region" description="Polar residues" evidence="1">
    <location>
        <begin position="1"/>
        <end position="20"/>
    </location>
</feature>
<dbReference type="EMBL" id="LLXH01008986">
    <property type="protein sequence ID" value="PKC50816.1"/>
    <property type="molecule type" value="Genomic_DNA"/>
</dbReference>
<dbReference type="AlphaFoldDB" id="A0A2N0QIE0"/>
<reference evidence="3 4" key="2">
    <citation type="submission" date="2017-10" db="EMBL/GenBank/DDBJ databases">
        <title>Genome analyses suggest a sexual origin of heterokaryosis in a supposedly ancient asexual fungus.</title>
        <authorList>
            <person name="Corradi N."/>
            <person name="Sedzielewska K."/>
            <person name="Noel J."/>
            <person name="Charron P."/>
            <person name="Farinelli L."/>
            <person name="Marton T."/>
            <person name="Kruger M."/>
            <person name="Pelin A."/>
            <person name="Brachmann A."/>
            <person name="Corradi N."/>
        </authorList>
    </citation>
    <scope>NUCLEOTIDE SEQUENCE [LARGE SCALE GENOMIC DNA]</scope>
    <source>
        <strain evidence="3 4">A1</strain>
    </source>
</reference>
<feature type="non-terminal residue" evidence="3">
    <location>
        <position position="212"/>
    </location>
</feature>
<dbReference type="Proteomes" id="UP000232688">
    <property type="component" value="Unassembled WGS sequence"/>
</dbReference>
<gene>
    <name evidence="3" type="ORF">RhiirA1_485277</name>
</gene>
<accession>A0A2N0QIE0</accession>
<feature type="domain" description="SLH" evidence="2">
    <location>
        <begin position="94"/>
        <end position="157"/>
    </location>
</feature>
<dbReference type="Pfam" id="PF00395">
    <property type="entry name" value="SLH"/>
    <property type="match status" value="2"/>
</dbReference>
<feature type="region of interest" description="Disordered" evidence="1">
    <location>
        <begin position="1"/>
        <end position="76"/>
    </location>
</feature>
<organism evidence="3 4">
    <name type="scientific">Rhizophagus irregularis</name>
    <dbReference type="NCBI Taxonomy" id="588596"/>
    <lineage>
        <taxon>Eukaryota</taxon>
        <taxon>Fungi</taxon>
        <taxon>Fungi incertae sedis</taxon>
        <taxon>Mucoromycota</taxon>
        <taxon>Glomeromycotina</taxon>
        <taxon>Glomeromycetes</taxon>
        <taxon>Glomerales</taxon>
        <taxon>Glomeraceae</taxon>
        <taxon>Rhizophagus</taxon>
    </lineage>
</organism>
<dbReference type="InterPro" id="IPR001119">
    <property type="entry name" value="SLH_dom"/>
</dbReference>
<feature type="compositionally biased region" description="Polar residues" evidence="1">
    <location>
        <begin position="67"/>
        <end position="76"/>
    </location>
</feature>
<feature type="domain" description="SLH" evidence="2">
    <location>
        <begin position="159"/>
        <end position="212"/>
    </location>
</feature>
<evidence type="ECO:0000259" key="2">
    <source>
        <dbReference type="PROSITE" id="PS51272"/>
    </source>
</evidence>
<protein>
    <recommendedName>
        <fullName evidence="2">SLH domain-containing protein</fullName>
    </recommendedName>
</protein>
<proteinExistence type="predicted"/>
<reference evidence="3 4" key="1">
    <citation type="submission" date="2017-10" db="EMBL/GenBank/DDBJ databases">
        <title>Extensive intraspecific genome diversity in a model arbuscular mycorrhizal fungus.</title>
        <authorList>
            <person name="Chen E.C.H."/>
            <person name="Morin E."/>
            <person name="Baudet D."/>
            <person name="Noel J."/>
            <person name="Ndikumana S."/>
            <person name="Charron P."/>
            <person name="St-Onge C."/>
            <person name="Giorgi J."/>
            <person name="Grigoriev I.V."/>
            <person name="Roux C."/>
            <person name="Martin F.M."/>
            <person name="Corradi N."/>
        </authorList>
    </citation>
    <scope>NUCLEOTIDE SEQUENCE [LARGE SCALE GENOMIC DNA]</scope>
    <source>
        <strain evidence="3 4">A1</strain>
    </source>
</reference>
<evidence type="ECO:0000313" key="3">
    <source>
        <dbReference type="EMBL" id="PKC50816.1"/>
    </source>
</evidence>
<dbReference type="PROSITE" id="PS51272">
    <property type="entry name" value="SLH"/>
    <property type="match status" value="2"/>
</dbReference>
<sequence length="212" mass="23902">MFTSFSTSQVEAKSSLLTDSVTEENALSNSSSNETNETNKLVQPQNVLYKSSNPEQSIENENRKLQSDSISSSIDETKSVKSTSEIFNNMLQTQTFPYKDVKKGHWAYKEIVTFINNDYWLNNKEPYFKPNYAVTRAEAAVAIARSLNMDTDCVGDIKFADVQSGDPYYNAVCQLTNAKVIENGTNYYPNKKITRADFIKMIALAYDIDVDS</sequence>
<evidence type="ECO:0000256" key="1">
    <source>
        <dbReference type="SAM" id="MobiDB-lite"/>
    </source>
</evidence>